<dbReference type="AlphaFoldDB" id="A0A0F8YS35"/>
<organism evidence="1">
    <name type="scientific">marine sediment metagenome</name>
    <dbReference type="NCBI Taxonomy" id="412755"/>
    <lineage>
        <taxon>unclassified sequences</taxon>
        <taxon>metagenomes</taxon>
        <taxon>ecological metagenomes</taxon>
    </lineage>
</organism>
<proteinExistence type="predicted"/>
<comment type="caution">
    <text evidence="1">The sequence shown here is derived from an EMBL/GenBank/DDBJ whole genome shotgun (WGS) entry which is preliminary data.</text>
</comment>
<name>A0A0F8YS35_9ZZZZ</name>
<gene>
    <name evidence="1" type="ORF">LCGC14_2785330</name>
</gene>
<reference evidence="1" key="1">
    <citation type="journal article" date="2015" name="Nature">
        <title>Complex archaea that bridge the gap between prokaryotes and eukaryotes.</title>
        <authorList>
            <person name="Spang A."/>
            <person name="Saw J.H."/>
            <person name="Jorgensen S.L."/>
            <person name="Zaremba-Niedzwiedzka K."/>
            <person name="Martijn J."/>
            <person name="Lind A.E."/>
            <person name="van Eijk R."/>
            <person name="Schleper C."/>
            <person name="Guy L."/>
            <person name="Ettema T.J."/>
        </authorList>
    </citation>
    <scope>NUCLEOTIDE SEQUENCE</scope>
</reference>
<sequence length="224" mass="26470">MKPLIICLLTIFFSIHTCSEKSSNRQIEKFERILGEKSSGELTLLVNEFEENILKIKYPAKTIRQSYELLFKDIRKYSPHIFELQTDYGQTIWENSTLKNEIYRYPDSVWVEGDLIKTDYRTPKSDGTFESGIYTTIGLNLSKYKTVDSLISYHMNKPIMNVNGKFWQALRELEKDNKFVEKYNGQIKLIGHIPYYKIPDVVDFYEIDPTDFLIKRILIKSMIY</sequence>
<evidence type="ECO:0000313" key="1">
    <source>
        <dbReference type="EMBL" id="KKK84242.1"/>
    </source>
</evidence>
<dbReference type="EMBL" id="LAZR01051867">
    <property type="protein sequence ID" value="KKK84242.1"/>
    <property type="molecule type" value="Genomic_DNA"/>
</dbReference>
<accession>A0A0F8YS35</accession>
<protein>
    <submittedName>
        <fullName evidence="1">Uncharacterized protein</fullName>
    </submittedName>
</protein>